<evidence type="ECO:0000256" key="2">
    <source>
        <dbReference type="ARBA" id="ARBA00022980"/>
    </source>
</evidence>
<dbReference type="HAMAP" id="MF_01326_B">
    <property type="entry name" value="Ribosomal_uL24_B"/>
    <property type="match status" value="1"/>
</dbReference>
<reference evidence="7 8" key="1">
    <citation type="journal article" date="2016" name="Nat. Commun.">
        <title>Thousands of microbial genomes shed light on interconnected biogeochemical processes in an aquifer system.</title>
        <authorList>
            <person name="Anantharaman K."/>
            <person name="Brown C.T."/>
            <person name="Hug L.A."/>
            <person name="Sharon I."/>
            <person name="Castelle C.J."/>
            <person name="Probst A.J."/>
            <person name="Thomas B.C."/>
            <person name="Singh A."/>
            <person name="Wilkins M.J."/>
            <person name="Karaoz U."/>
            <person name="Brodie E.L."/>
            <person name="Williams K.H."/>
            <person name="Hubbard S.S."/>
            <person name="Banfield J.F."/>
        </authorList>
    </citation>
    <scope>NUCLEOTIDE SEQUENCE [LARGE SCALE GENOMIC DNA]</scope>
</reference>
<comment type="subunit">
    <text evidence="5">Part of the 50S ribosomal subunit.</text>
</comment>
<dbReference type="InterPro" id="IPR041988">
    <property type="entry name" value="Ribosomal_uL24_KOW"/>
</dbReference>
<dbReference type="SUPFAM" id="SSF50104">
    <property type="entry name" value="Translation proteins SH3-like domain"/>
    <property type="match status" value="1"/>
</dbReference>
<dbReference type="InterPro" id="IPR014722">
    <property type="entry name" value="Rib_uL2_dom2"/>
</dbReference>
<dbReference type="GO" id="GO:0006412">
    <property type="term" value="P:translation"/>
    <property type="evidence" value="ECO:0007669"/>
    <property type="project" value="UniProtKB-UniRule"/>
</dbReference>
<dbReference type="NCBIfam" id="TIGR01079">
    <property type="entry name" value="rplX_bact"/>
    <property type="match status" value="1"/>
</dbReference>
<dbReference type="PANTHER" id="PTHR12903">
    <property type="entry name" value="MITOCHONDRIAL RIBOSOMAL PROTEIN L24"/>
    <property type="match status" value="1"/>
</dbReference>
<dbReference type="GO" id="GO:0005840">
    <property type="term" value="C:ribosome"/>
    <property type="evidence" value="ECO:0007669"/>
    <property type="project" value="UniProtKB-KW"/>
</dbReference>
<evidence type="ECO:0000259" key="6">
    <source>
        <dbReference type="SMART" id="SM00739"/>
    </source>
</evidence>
<dbReference type="Gene3D" id="2.30.30.30">
    <property type="match status" value="1"/>
</dbReference>
<dbReference type="InterPro" id="IPR003256">
    <property type="entry name" value="Ribosomal_uL24"/>
</dbReference>
<comment type="function">
    <text evidence="5">One of the proteins that surrounds the polypeptide exit tunnel on the outside of the subunit.</text>
</comment>
<evidence type="ECO:0000256" key="1">
    <source>
        <dbReference type="ARBA" id="ARBA00010618"/>
    </source>
</evidence>
<dbReference type="CDD" id="cd06089">
    <property type="entry name" value="KOW_RPL26"/>
    <property type="match status" value="1"/>
</dbReference>
<keyword evidence="2 5" id="KW-0689">Ribosomal protein</keyword>
<proteinExistence type="inferred from homology"/>
<evidence type="ECO:0000313" key="7">
    <source>
        <dbReference type="EMBL" id="OGE01743.1"/>
    </source>
</evidence>
<dbReference type="GO" id="GO:0003735">
    <property type="term" value="F:structural constituent of ribosome"/>
    <property type="evidence" value="ECO:0007669"/>
    <property type="project" value="InterPro"/>
</dbReference>
<dbReference type="GO" id="GO:1990904">
    <property type="term" value="C:ribonucleoprotein complex"/>
    <property type="evidence" value="ECO:0007669"/>
    <property type="project" value="UniProtKB-KW"/>
</dbReference>
<evidence type="ECO:0000256" key="5">
    <source>
        <dbReference type="HAMAP-Rule" id="MF_01326"/>
    </source>
</evidence>
<keyword evidence="3 5" id="KW-0687">Ribonucleoprotein</keyword>
<gene>
    <name evidence="5" type="primary">rplX</name>
    <name evidence="7" type="ORF">A2196_02560</name>
</gene>
<dbReference type="AlphaFoldDB" id="A0A1F5HC69"/>
<comment type="caution">
    <text evidence="7">The sequence shown here is derived from an EMBL/GenBank/DDBJ whole genome shotgun (WGS) entry which is preliminary data.</text>
</comment>
<dbReference type="Pfam" id="PF00467">
    <property type="entry name" value="KOW"/>
    <property type="match status" value="1"/>
</dbReference>
<protein>
    <recommendedName>
        <fullName evidence="4 5">Large ribosomal subunit protein uL24</fullName>
    </recommendedName>
</protein>
<evidence type="ECO:0000256" key="4">
    <source>
        <dbReference type="ARBA" id="ARBA00035206"/>
    </source>
</evidence>
<name>A0A1F5HC69_9BACT</name>
<evidence type="ECO:0000313" key="8">
    <source>
        <dbReference type="Proteomes" id="UP000176751"/>
    </source>
</evidence>
<comment type="function">
    <text evidence="5">One of two assembly initiator proteins, it binds directly to the 5'-end of the 23S rRNA, where it nucleates assembly of the 50S subunit.</text>
</comment>
<organism evidence="7 8">
    <name type="scientific">Candidatus Curtissbacteria bacterium RIFOXYA1_FULL_41_14</name>
    <dbReference type="NCBI Taxonomy" id="1797737"/>
    <lineage>
        <taxon>Bacteria</taxon>
        <taxon>Candidatus Curtissiibacteriota</taxon>
    </lineage>
</organism>
<dbReference type="InterPro" id="IPR005824">
    <property type="entry name" value="KOW"/>
</dbReference>
<dbReference type="STRING" id="1797737.A2196_02560"/>
<evidence type="ECO:0000256" key="3">
    <source>
        <dbReference type="ARBA" id="ARBA00023274"/>
    </source>
</evidence>
<dbReference type="InterPro" id="IPR057264">
    <property type="entry name" value="Ribosomal_uL24_C"/>
</dbReference>
<dbReference type="Pfam" id="PF17136">
    <property type="entry name" value="ribosomal_L24"/>
    <property type="match status" value="1"/>
</dbReference>
<dbReference type="GO" id="GO:0019843">
    <property type="term" value="F:rRNA binding"/>
    <property type="evidence" value="ECO:0007669"/>
    <property type="project" value="UniProtKB-UniRule"/>
</dbReference>
<comment type="similarity">
    <text evidence="1 5">Belongs to the universal ribosomal protein uL24 family.</text>
</comment>
<feature type="domain" description="KOW" evidence="6">
    <location>
        <begin position="3"/>
        <end position="30"/>
    </location>
</feature>
<dbReference type="EMBL" id="MFCA01000025">
    <property type="protein sequence ID" value="OGE01743.1"/>
    <property type="molecule type" value="Genomic_DNA"/>
</dbReference>
<dbReference type="Proteomes" id="UP000176751">
    <property type="component" value="Unassembled WGS sequence"/>
</dbReference>
<dbReference type="InterPro" id="IPR008991">
    <property type="entry name" value="Translation_prot_SH3-like_sf"/>
</dbReference>
<sequence length="106" mass="11874">MFKFKVGDQLQIVSGRDKGKKGTVEKVLPSENKLIVSGVNIYKRHRKATRSQSAGIYEIARPIPVSKVRIICPKCSKLTRIGFIIEGKTKTRLCKKCKGELTAQRS</sequence>
<keyword evidence="5" id="KW-0699">rRNA-binding</keyword>
<dbReference type="SMART" id="SM00739">
    <property type="entry name" value="KOW"/>
    <property type="match status" value="1"/>
</dbReference>
<accession>A0A1F5HC69</accession>
<keyword evidence="5" id="KW-0694">RNA-binding</keyword>